<dbReference type="AlphaFoldDB" id="A0A0B2VTB2"/>
<evidence type="ECO:0000256" key="1">
    <source>
        <dbReference type="SAM" id="MobiDB-lite"/>
    </source>
</evidence>
<gene>
    <name evidence="2" type="ORF">Tcan_10887</name>
</gene>
<feature type="region of interest" description="Disordered" evidence="1">
    <location>
        <begin position="310"/>
        <end position="341"/>
    </location>
</feature>
<name>A0A0B2VTB2_TOXCA</name>
<comment type="caution">
    <text evidence="2">The sequence shown here is derived from an EMBL/GenBank/DDBJ whole genome shotgun (WGS) entry which is preliminary data.</text>
</comment>
<dbReference type="EMBL" id="JPKZ01000908">
    <property type="protein sequence ID" value="KHN84627.1"/>
    <property type="molecule type" value="Genomic_DNA"/>
</dbReference>
<accession>A0A0B2VTB2</accession>
<sequence>MILKQGAIYKYNTKGKWSDVWYIYSHDDNGPRFTIYKDSTAKKGADVSISVVAVANEIRFGRSSHRTIERPSSSTKDVRVHDSCFISIPLERALKKITKREMLWLCAVSVLELYDLVKLFSYSLAVMKIQPPPNHHNGANSAYSLHCYKPMAFIAETTWERFYDSPPQQCSFTQVDNSQFNRSNSMDALGEKKTFKALKGKFLKNEQKEASRSLIGLNEMPNHEYDEVPEDSMETCEKSVKETNDDECDKGTQSELRYETTILRTPLDEIALSHDSRIKHNGNAHKQTPTGKQNLLDEYGVIDVDQRSEKALSQASKGSLNDVYHSAEPTEPPSKTSSASNLMPLASQSIDVEMQLSLNRCRELNEKPIVAPKPKNPPCAPPSISTVSFSRPATPSRPCTTPTKSIMRSTPASTRTTVSENCDFSEKHVTDNNGVITVVSFTLKPSEDSGLNDPSDTSRSAPLKLKICDLEVESETKSQMVVSSPTQRIPKTPIDSTSCEQEFASLKLRRSLEYDELTGVETLDMKIEGCTTINIPPADVNSSTGCYNGDCGLRNSNDEDFIRNGTAQVRVVELNI</sequence>
<evidence type="ECO:0008006" key="4">
    <source>
        <dbReference type="Google" id="ProtNLM"/>
    </source>
</evidence>
<evidence type="ECO:0000313" key="3">
    <source>
        <dbReference type="Proteomes" id="UP000031036"/>
    </source>
</evidence>
<proteinExistence type="predicted"/>
<protein>
    <recommendedName>
        <fullName evidence="4">PH domain-containing protein</fullName>
    </recommendedName>
</protein>
<dbReference type="Proteomes" id="UP000031036">
    <property type="component" value="Unassembled WGS sequence"/>
</dbReference>
<organism evidence="2 3">
    <name type="scientific">Toxocara canis</name>
    <name type="common">Canine roundworm</name>
    <dbReference type="NCBI Taxonomy" id="6265"/>
    <lineage>
        <taxon>Eukaryota</taxon>
        <taxon>Metazoa</taxon>
        <taxon>Ecdysozoa</taxon>
        <taxon>Nematoda</taxon>
        <taxon>Chromadorea</taxon>
        <taxon>Rhabditida</taxon>
        <taxon>Spirurina</taxon>
        <taxon>Ascaridomorpha</taxon>
        <taxon>Ascaridoidea</taxon>
        <taxon>Toxocaridae</taxon>
        <taxon>Toxocara</taxon>
    </lineage>
</organism>
<reference evidence="2 3" key="1">
    <citation type="submission" date="2014-11" db="EMBL/GenBank/DDBJ databases">
        <title>Genetic blueprint of the zoonotic pathogen Toxocara canis.</title>
        <authorList>
            <person name="Zhu X.-Q."/>
            <person name="Korhonen P.K."/>
            <person name="Cai H."/>
            <person name="Young N.D."/>
            <person name="Nejsum P."/>
            <person name="von Samson-Himmelstjerna G."/>
            <person name="Boag P.R."/>
            <person name="Tan P."/>
            <person name="Li Q."/>
            <person name="Min J."/>
            <person name="Yang Y."/>
            <person name="Wang X."/>
            <person name="Fang X."/>
            <person name="Hall R.S."/>
            <person name="Hofmann A."/>
            <person name="Sternberg P.W."/>
            <person name="Jex A.R."/>
            <person name="Gasser R.B."/>
        </authorList>
    </citation>
    <scope>NUCLEOTIDE SEQUENCE [LARGE SCALE GENOMIC DNA]</scope>
    <source>
        <strain evidence="2">PN_DK_2014</strain>
    </source>
</reference>
<dbReference type="OrthoDB" id="5877379at2759"/>
<feature type="region of interest" description="Disordered" evidence="1">
    <location>
        <begin position="384"/>
        <end position="414"/>
    </location>
</feature>
<evidence type="ECO:0000313" key="2">
    <source>
        <dbReference type="EMBL" id="KHN84627.1"/>
    </source>
</evidence>
<keyword evidence="3" id="KW-1185">Reference proteome</keyword>